<dbReference type="InterPro" id="IPR045584">
    <property type="entry name" value="Pilin-like"/>
</dbReference>
<keyword evidence="3" id="KW-0812">Transmembrane</keyword>
<proteinExistence type="predicted"/>
<dbReference type="Proteomes" id="UP000027936">
    <property type="component" value="Unassembled WGS sequence"/>
</dbReference>
<comment type="subcellular location">
    <subcellularLocation>
        <location evidence="1">Cell surface</location>
    </subcellularLocation>
</comment>
<dbReference type="GO" id="GO:0009986">
    <property type="term" value="C:cell surface"/>
    <property type="evidence" value="ECO:0007669"/>
    <property type="project" value="UniProtKB-SubCell"/>
</dbReference>
<dbReference type="InterPro" id="IPR012902">
    <property type="entry name" value="N_methyl_site"/>
</dbReference>
<protein>
    <submittedName>
        <fullName evidence="4">Prepilin-type N-terminal cleavage/methylation domain-containing protein</fullName>
    </submittedName>
</protein>
<evidence type="ECO:0000256" key="3">
    <source>
        <dbReference type="SAM" id="Phobius"/>
    </source>
</evidence>
<gene>
    <name evidence="4" type="ORF">M670_01948</name>
</gene>
<dbReference type="InterPro" id="IPR016785">
    <property type="entry name" value="ComGD"/>
</dbReference>
<dbReference type="PATRIC" id="fig|1348973.3.peg.1898"/>
<keyword evidence="3" id="KW-1133">Transmembrane helix</keyword>
<organism evidence="4 5">
    <name type="scientific">Schinkia azotoformans MEV2011</name>
    <dbReference type="NCBI Taxonomy" id="1348973"/>
    <lineage>
        <taxon>Bacteria</taxon>
        <taxon>Bacillati</taxon>
        <taxon>Bacillota</taxon>
        <taxon>Bacilli</taxon>
        <taxon>Bacillales</taxon>
        <taxon>Bacillaceae</taxon>
        <taxon>Calidifontibacillus/Schinkia group</taxon>
        <taxon>Schinkia</taxon>
    </lineage>
</organism>
<dbReference type="EMBL" id="JJRY01000006">
    <property type="protein sequence ID" value="KEF38737.1"/>
    <property type="molecule type" value="Genomic_DNA"/>
</dbReference>
<evidence type="ECO:0000313" key="5">
    <source>
        <dbReference type="Proteomes" id="UP000027936"/>
    </source>
</evidence>
<accession>A0A072NNA4</accession>
<dbReference type="SUPFAM" id="SSF54523">
    <property type="entry name" value="Pili subunits"/>
    <property type="match status" value="1"/>
</dbReference>
<evidence type="ECO:0000313" key="4">
    <source>
        <dbReference type="EMBL" id="KEF38737.1"/>
    </source>
</evidence>
<dbReference type="NCBIfam" id="NF040982">
    <property type="entry name" value="ComGD"/>
    <property type="match status" value="1"/>
</dbReference>
<dbReference type="PIRSF" id="PIRSF021292">
    <property type="entry name" value="Competence_ComGD"/>
    <property type="match status" value="1"/>
</dbReference>
<dbReference type="PROSITE" id="PS00409">
    <property type="entry name" value="PROKAR_NTER_METHYL"/>
    <property type="match status" value="1"/>
</dbReference>
<comment type="caution">
    <text evidence="4">The sequence shown here is derived from an EMBL/GenBank/DDBJ whole genome shotgun (WGS) entry which is preliminary data.</text>
</comment>
<dbReference type="GO" id="GO:0030420">
    <property type="term" value="P:establishment of competence for transformation"/>
    <property type="evidence" value="ECO:0007669"/>
    <property type="project" value="UniProtKB-KW"/>
</dbReference>
<evidence type="ECO:0000256" key="2">
    <source>
        <dbReference type="ARBA" id="ARBA00023287"/>
    </source>
</evidence>
<name>A0A072NNA4_SCHAZ</name>
<keyword evidence="3" id="KW-0472">Membrane</keyword>
<keyword evidence="2" id="KW-0178">Competence</keyword>
<dbReference type="AlphaFoldDB" id="A0A072NNA4"/>
<evidence type="ECO:0000256" key="1">
    <source>
        <dbReference type="ARBA" id="ARBA00004241"/>
    </source>
</evidence>
<dbReference type="NCBIfam" id="TIGR02532">
    <property type="entry name" value="IV_pilin_GFxxxE"/>
    <property type="match status" value="1"/>
</dbReference>
<sequence length="151" mass="17858">MKQNRANKQAGYTLVEMLIVLTIFLMVITITSVSVKPFLQQLEIKYFFKQLQLDIAYSQMYAMGNYKDAFIRFYPENNRYVISPNGYNQKIIVDRTYSENIKIKLETLPTKVIFRRDGNIEKAGMMHVFHHDDAYRFVFLFGKGQTYVEKL</sequence>
<reference evidence="4 5" key="1">
    <citation type="submission" date="2014-04" db="EMBL/GenBank/DDBJ databases">
        <title>Draft genome sequence of Bacillus azotoformans MEV2011, a (co-) denitrifying strain unable to grow in the presence of oxygen.</title>
        <authorList>
            <person name="Nielsen M."/>
            <person name="Schreiber L."/>
            <person name="Finster K."/>
            <person name="Schramm A."/>
        </authorList>
    </citation>
    <scope>NUCLEOTIDE SEQUENCE [LARGE SCALE GENOMIC DNA]</scope>
    <source>
        <strain evidence="4 5">MEV2011</strain>
    </source>
</reference>
<dbReference type="RefSeq" id="WP_035195259.1">
    <property type="nucleotide sequence ID" value="NZ_JJRY01000006.1"/>
</dbReference>
<feature type="transmembrane region" description="Helical" evidence="3">
    <location>
        <begin position="12"/>
        <end position="35"/>
    </location>
</feature>
<dbReference type="OrthoDB" id="1653576at2"/>
<dbReference type="Pfam" id="PF07963">
    <property type="entry name" value="N_methyl"/>
    <property type="match status" value="1"/>
</dbReference>